<evidence type="ECO:0000259" key="9">
    <source>
        <dbReference type="SMART" id="SM00014"/>
    </source>
</evidence>
<dbReference type="GO" id="GO:0005886">
    <property type="term" value="C:plasma membrane"/>
    <property type="evidence" value="ECO:0007669"/>
    <property type="project" value="UniProtKB-SubCell"/>
</dbReference>
<dbReference type="AlphaFoldDB" id="A0A263CX07"/>
<evidence type="ECO:0000256" key="7">
    <source>
        <dbReference type="SAM" id="MobiDB-lite"/>
    </source>
</evidence>
<dbReference type="SMART" id="SM00014">
    <property type="entry name" value="acidPPc"/>
    <property type="match status" value="1"/>
</dbReference>
<protein>
    <recommendedName>
        <fullName evidence="9">Phosphatidic acid phosphatase type 2/haloperoxidase domain-containing protein</fullName>
    </recommendedName>
</protein>
<dbReference type="PANTHER" id="PTHR14969">
    <property type="entry name" value="SPHINGOSINE-1-PHOSPHATE PHOSPHOHYDROLASE"/>
    <property type="match status" value="1"/>
</dbReference>
<feature type="transmembrane region" description="Helical" evidence="8">
    <location>
        <begin position="163"/>
        <end position="186"/>
    </location>
</feature>
<dbReference type="OrthoDB" id="5243958at2"/>
<sequence length="236" mass="25061">MGDENVEDVPDISARWYREVVDFAAAGPDWLRDFAALFTDAAPALLAFLLLLCWWRARGLPARVMAVTLLGACGVAAAYLISEAVKLVLQVERPCRTLTQVVTAADCPPPGDWSFPSNHSVVAGAAMAAILFASGPLGMWALPIAFAGAASRVFVGAHYPHDVIAGLSLGAVVVSLLVACLGNPAARLVERLRHNDRAGTFVLGPPNRERPAGQAPPDDLPTERLPVPHGPRPPRR</sequence>
<keyword evidence="3 8" id="KW-0812">Transmembrane</keyword>
<dbReference type="GO" id="GO:0016787">
    <property type="term" value="F:hydrolase activity"/>
    <property type="evidence" value="ECO:0007669"/>
    <property type="project" value="UniProtKB-KW"/>
</dbReference>
<dbReference type="InterPro" id="IPR000326">
    <property type="entry name" value="PAP2/HPO"/>
</dbReference>
<feature type="domain" description="Phosphatidic acid phosphatase type 2/haloperoxidase" evidence="9">
    <location>
        <begin position="64"/>
        <end position="178"/>
    </location>
</feature>
<evidence type="ECO:0000256" key="8">
    <source>
        <dbReference type="SAM" id="Phobius"/>
    </source>
</evidence>
<evidence type="ECO:0000256" key="4">
    <source>
        <dbReference type="ARBA" id="ARBA00022801"/>
    </source>
</evidence>
<keyword evidence="5 8" id="KW-1133">Transmembrane helix</keyword>
<feature type="transmembrane region" description="Helical" evidence="8">
    <location>
        <begin position="62"/>
        <end position="81"/>
    </location>
</feature>
<evidence type="ECO:0000256" key="5">
    <source>
        <dbReference type="ARBA" id="ARBA00022989"/>
    </source>
</evidence>
<gene>
    <name evidence="10" type="ORF">CFN78_25355</name>
</gene>
<reference evidence="10 11" key="1">
    <citation type="submission" date="2017-07" db="EMBL/GenBank/DDBJ databases">
        <title>Amycolatopsis antarcticus sp. nov., isolated from the surface of an Antarcticus brown macroalga.</title>
        <authorList>
            <person name="Wang J."/>
            <person name="Leiva S."/>
            <person name="Huang J."/>
            <person name="Huang Y."/>
        </authorList>
    </citation>
    <scope>NUCLEOTIDE SEQUENCE [LARGE SCALE GENOMIC DNA]</scope>
    <source>
        <strain evidence="10 11">AU-G6</strain>
    </source>
</reference>
<dbReference type="InParanoid" id="A0A263CX07"/>
<keyword evidence="11" id="KW-1185">Reference proteome</keyword>
<dbReference type="Pfam" id="PF01569">
    <property type="entry name" value="PAP2"/>
    <property type="match status" value="1"/>
</dbReference>
<comment type="subcellular location">
    <subcellularLocation>
        <location evidence="1">Cell membrane</location>
        <topology evidence="1">Multi-pass membrane protein</topology>
    </subcellularLocation>
</comment>
<evidence type="ECO:0000313" key="11">
    <source>
        <dbReference type="Proteomes" id="UP000242444"/>
    </source>
</evidence>
<evidence type="ECO:0000256" key="3">
    <source>
        <dbReference type="ARBA" id="ARBA00022692"/>
    </source>
</evidence>
<dbReference type="SUPFAM" id="SSF48317">
    <property type="entry name" value="Acid phosphatase/Vanadium-dependent haloperoxidase"/>
    <property type="match status" value="1"/>
</dbReference>
<dbReference type="Proteomes" id="UP000242444">
    <property type="component" value="Unassembled WGS sequence"/>
</dbReference>
<dbReference type="PANTHER" id="PTHR14969:SF62">
    <property type="entry name" value="DECAPRENYLPHOSPHORYL-5-PHOSPHORIBOSE PHOSPHATASE RV3807C-RELATED"/>
    <property type="match status" value="1"/>
</dbReference>
<dbReference type="EMBL" id="NKYE01000020">
    <property type="protein sequence ID" value="OZM70488.1"/>
    <property type="molecule type" value="Genomic_DNA"/>
</dbReference>
<dbReference type="Gene3D" id="1.20.144.10">
    <property type="entry name" value="Phosphatidic acid phosphatase type 2/haloperoxidase"/>
    <property type="match status" value="1"/>
</dbReference>
<keyword evidence="4" id="KW-0378">Hydrolase</keyword>
<name>A0A263CX07_9PSEU</name>
<evidence type="ECO:0000256" key="2">
    <source>
        <dbReference type="ARBA" id="ARBA00022475"/>
    </source>
</evidence>
<feature type="transmembrane region" description="Helical" evidence="8">
    <location>
        <begin position="34"/>
        <end position="55"/>
    </location>
</feature>
<organism evidence="10 11">
    <name type="scientific">Amycolatopsis antarctica</name>
    <dbReference type="NCBI Taxonomy" id="1854586"/>
    <lineage>
        <taxon>Bacteria</taxon>
        <taxon>Bacillati</taxon>
        <taxon>Actinomycetota</taxon>
        <taxon>Actinomycetes</taxon>
        <taxon>Pseudonocardiales</taxon>
        <taxon>Pseudonocardiaceae</taxon>
        <taxon>Amycolatopsis</taxon>
    </lineage>
</organism>
<keyword evidence="2" id="KW-1003">Cell membrane</keyword>
<evidence type="ECO:0000256" key="1">
    <source>
        <dbReference type="ARBA" id="ARBA00004651"/>
    </source>
</evidence>
<accession>A0A263CX07</accession>
<dbReference type="RefSeq" id="WP_094865546.1">
    <property type="nucleotide sequence ID" value="NZ_NKYE01000020.1"/>
</dbReference>
<comment type="caution">
    <text evidence="10">The sequence shown here is derived from an EMBL/GenBank/DDBJ whole genome shotgun (WGS) entry which is preliminary data.</text>
</comment>
<keyword evidence="6 8" id="KW-0472">Membrane</keyword>
<proteinExistence type="predicted"/>
<dbReference type="InterPro" id="IPR036938">
    <property type="entry name" value="PAP2/HPO_sf"/>
</dbReference>
<feature type="transmembrane region" description="Helical" evidence="8">
    <location>
        <begin position="121"/>
        <end position="142"/>
    </location>
</feature>
<evidence type="ECO:0000313" key="10">
    <source>
        <dbReference type="EMBL" id="OZM70488.1"/>
    </source>
</evidence>
<evidence type="ECO:0000256" key="6">
    <source>
        <dbReference type="ARBA" id="ARBA00023136"/>
    </source>
</evidence>
<feature type="region of interest" description="Disordered" evidence="7">
    <location>
        <begin position="199"/>
        <end position="236"/>
    </location>
</feature>